<dbReference type="PROSITE" id="PS50043">
    <property type="entry name" value="HTH_LUXR_2"/>
    <property type="match status" value="1"/>
</dbReference>
<proteinExistence type="predicted"/>
<dbReference type="InterPro" id="IPR016032">
    <property type="entry name" value="Sig_transdc_resp-reg_C-effctor"/>
</dbReference>
<feature type="region of interest" description="Disordered" evidence="1">
    <location>
        <begin position="36"/>
        <end position="58"/>
    </location>
</feature>
<evidence type="ECO:0000259" key="2">
    <source>
        <dbReference type="PROSITE" id="PS50043"/>
    </source>
</evidence>
<dbReference type="AlphaFoldDB" id="A0A838BLZ8"/>
<dbReference type="Proteomes" id="UP000572984">
    <property type="component" value="Unassembled WGS sequence"/>
</dbReference>
<evidence type="ECO:0000313" key="3">
    <source>
        <dbReference type="EMBL" id="MBA1155963.1"/>
    </source>
</evidence>
<dbReference type="EMBL" id="JACDXJ010000001">
    <property type="protein sequence ID" value="MBA1155963.1"/>
    <property type="molecule type" value="Genomic_DNA"/>
</dbReference>
<feature type="compositionally biased region" description="Low complexity" evidence="1">
    <location>
        <begin position="44"/>
        <end position="58"/>
    </location>
</feature>
<dbReference type="SUPFAM" id="SSF46894">
    <property type="entry name" value="C-terminal effector domain of the bipartite response regulators"/>
    <property type="match status" value="1"/>
</dbReference>
<name>A0A838BLZ8_9HYPH</name>
<dbReference type="InterPro" id="IPR000792">
    <property type="entry name" value="Tscrpt_reg_LuxR_C"/>
</dbReference>
<comment type="caution">
    <text evidence="3">The sequence shown here is derived from an EMBL/GenBank/DDBJ whole genome shotgun (WGS) entry which is preliminary data.</text>
</comment>
<accession>A0A838BLZ8</accession>
<reference evidence="3 4" key="1">
    <citation type="submission" date="2020-07" db="EMBL/GenBank/DDBJ databases">
        <title>Draft genome and description of Microvirga mediterraneensis Marseille-Q2068 sp. nov.</title>
        <authorList>
            <person name="Boxberger M."/>
        </authorList>
    </citation>
    <scope>NUCLEOTIDE SEQUENCE [LARGE SCALE GENOMIC DNA]</scope>
    <source>
        <strain evidence="3 4">Marseille-Q2068</strain>
    </source>
</reference>
<organism evidence="3 4">
    <name type="scientific">Microvirga mediterraneensis</name>
    <dbReference type="NCBI Taxonomy" id="2754695"/>
    <lineage>
        <taxon>Bacteria</taxon>
        <taxon>Pseudomonadati</taxon>
        <taxon>Pseudomonadota</taxon>
        <taxon>Alphaproteobacteria</taxon>
        <taxon>Hyphomicrobiales</taxon>
        <taxon>Methylobacteriaceae</taxon>
        <taxon>Microvirga</taxon>
    </lineage>
</organism>
<dbReference type="InterPro" id="IPR036388">
    <property type="entry name" value="WH-like_DNA-bd_sf"/>
</dbReference>
<gene>
    <name evidence="3" type="ORF">H0S73_07455</name>
</gene>
<dbReference type="Gene3D" id="1.10.10.10">
    <property type="entry name" value="Winged helix-like DNA-binding domain superfamily/Winged helix DNA-binding domain"/>
    <property type="match status" value="1"/>
</dbReference>
<feature type="domain" description="HTH luxR-type" evidence="2">
    <location>
        <begin position="1"/>
        <end position="50"/>
    </location>
</feature>
<keyword evidence="4" id="KW-1185">Reference proteome</keyword>
<dbReference type="GO" id="GO:0003677">
    <property type="term" value="F:DNA binding"/>
    <property type="evidence" value="ECO:0007669"/>
    <property type="project" value="InterPro"/>
</dbReference>
<protein>
    <submittedName>
        <fullName evidence="3">Response regulator transcription factor</fullName>
    </submittedName>
</protein>
<dbReference type="Pfam" id="PF00196">
    <property type="entry name" value="GerE"/>
    <property type="match status" value="1"/>
</dbReference>
<sequence length="58" mass="6115">MLCLVASGETNGDIASALSMSEGAVRQHVKSLLDKARARCNPTRAASPQGSSRSQRRS</sequence>
<evidence type="ECO:0000256" key="1">
    <source>
        <dbReference type="SAM" id="MobiDB-lite"/>
    </source>
</evidence>
<evidence type="ECO:0000313" key="4">
    <source>
        <dbReference type="Proteomes" id="UP000572984"/>
    </source>
</evidence>
<dbReference type="GO" id="GO:0006355">
    <property type="term" value="P:regulation of DNA-templated transcription"/>
    <property type="evidence" value="ECO:0007669"/>
    <property type="project" value="InterPro"/>
</dbReference>